<dbReference type="GO" id="GO:0051015">
    <property type="term" value="F:actin filament binding"/>
    <property type="evidence" value="ECO:0007669"/>
    <property type="project" value="InterPro"/>
</dbReference>
<evidence type="ECO:0000256" key="1">
    <source>
        <dbReference type="ARBA" id="ARBA00004496"/>
    </source>
</evidence>
<dbReference type="Pfam" id="PF01044">
    <property type="entry name" value="Vinculin"/>
    <property type="match status" value="1"/>
</dbReference>
<keyword evidence="7" id="KW-1185">Reference proteome</keyword>
<name>A0A1Y1X9B0_9FUNG</name>
<dbReference type="EMBL" id="MCFG01000097">
    <property type="protein sequence ID" value="ORX82343.1"/>
    <property type="molecule type" value="Genomic_DNA"/>
</dbReference>
<dbReference type="PANTHER" id="PTHR46180">
    <property type="entry name" value="VINCULIN"/>
    <property type="match status" value="1"/>
</dbReference>
<dbReference type="SUPFAM" id="SSF47220">
    <property type="entry name" value="alpha-catenin/vinculin-like"/>
    <property type="match status" value="3"/>
</dbReference>
<dbReference type="Gene3D" id="1.20.120.230">
    <property type="entry name" value="Alpha-catenin/vinculin-like"/>
    <property type="match status" value="1"/>
</dbReference>
<dbReference type="Gene3D" id="1.20.120.810">
    <property type="entry name" value="Vinculin, Vh2 four-helix bundle"/>
    <property type="match status" value="1"/>
</dbReference>
<keyword evidence="3" id="KW-0963">Cytoplasm</keyword>
<organism evidence="6 7">
    <name type="scientific">Anaeromyces robustus</name>
    <dbReference type="NCBI Taxonomy" id="1754192"/>
    <lineage>
        <taxon>Eukaryota</taxon>
        <taxon>Fungi</taxon>
        <taxon>Fungi incertae sedis</taxon>
        <taxon>Chytridiomycota</taxon>
        <taxon>Chytridiomycota incertae sedis</taxon>
        <taxon>Neocallimastigomycetes</taxon>
        <taxon>Neocallimastigales</taxon>
        <taxon>Neocallimastigaceae</taxon>
        <taxon>Anaeromyces</taxon>
    </lineage>
</organism>
<accession>A0A1Y1X9B0</accession>
<dbReference type="STRING" id="1754192.A0A1Y1X9B0"/>
<dbReference type="PRINTS" id="PR00806">
    <property type="entry name" value="VINCULIN"/>
</dbReference>
<comment type="subcellular location">
    <subcellularLocation>
        <location evidence="1">Cytoplasm</location>
    </subcellularLocation>
</comment>
<comment type="similarity">
    <text evidence="2">Belongs to the vinculin/alpha-catenin family.</text>
</comment>
<evidence type="ECO:0000313" key="7">
    <source>
        <dbReference type="Proteomes" id="UP000193944"/>
    </source>
</evidence>
<evidence type="ECO:0000256" key="3">
    <source>
        <dbReference type="ARBA" id="ARBA00022490"/>
    </source>
</evidence>
<evidence type="ECO:0000256" key="2">
    <source>
        <dbReference type="ARBA" id="ARBA00008376"/>
    </source>
</evidence>
<feature type="coiled-coil region" evidence="5">
    <location>
        <begin position="546"/>
        <end position="573"/>
    </location>
</feature>
<reference evidence="6 7" key="1">
    <citation type="submission" date="2016-08" db="EMBL/GenBank/DDBJ databases">
        <title>A Parts List for Fungal Cellulosomes Revealed by Comparative Genomics.</title>
        <authorList>
            <consortium name="DOE Joint Genome Institute"/>
            <person name="Haitjema C.H."/>
            <person name="Gilmore S.P."/>
            <person name="Henske J.K."/>
            <person name="Solomon K.V."/>
            <person name="De Groot R."/>
            <person name="Kuo A."/>
            <person name="Mondo S.J."/>
            <person name="Salamov A.A."/>
            <person name="Labutti K."/>
            <person name="Zhao Z."/>
            <person name="Chiniquy J."/>
            <person name="Barry K."/>
            <person name="Brewer H.M."/>
            <person name="Purvine S.O."/>
            <person name="Wright A.T."/>
            <person name="Boxma B."/>
            <person name="Van Alen T."/>
            <person name="Hackstein J.H."/>
            <person name="Baker S.E."/>
            <person name="Grigoriev I.V."/>
            <person name="O'Malley M.A."/>
        </authorList>
    </citation>
    <scope>NUCLEOTIDE SEQUENCE [LARGE SCALE GENOMIC DNA]</scope>
    <source>
        <strain evidence="6 7">S4</strain>
    </source>
</reference>
<comment type="caution">
    <text evidence="6">The sequence shown here is derived from an EMBL/GenBank/DDBJ whole genome shotgun (WGS) entry which is preliminary data.</text>
</comment>
<evidence type="ECO:0000313" key="6">
    <source>
        <dbReference type="EMBL" id="ORX82343.1"/>
    </source>
</evidence>
<dbReference type="Proteomes" id="UP000193944">
    <property type="component" value="Unassembled WGS sequence"/>
</dbReference>
<protein>
    <submittedName>
        <fullName evidence="6">Vinculin/alpha-catenin</fullName>
    </submittedName>
</protein>
<dbReference type="InterPro" id="IPR036723">
    <property type="entry name" value="Alpha-catenin/vinculin-like_sf"/>
</dbReference>
<evidence type="ECO:0000256" key="4">
    <source>
        <dbReference type="ARBA" id="ARBA00023203"/>
    </source>
</evidence>
<dbReference type="GO" id="GO:0007155">
    <property type="term" value="P:cell adhesion"/>
    <property type="evidence" value="ECO:0007669"/>
    <property type="project" value="InterPro"/>
</dbReference>
<dbReference type="InterPro" id="IPR017997">
    <property type="entry name" value="Vinculin"/>
</dbReference>
<dbReference type="AlphaFoldDB" id="A0A1Y1X9B0"/>
<proteinExistence type="inferred from homology"/>
<keyword evidence="4" id="KW-0009">Actin-binding</keyword>
<feature type="coiled-coil region" evidence="5">
    <location>
        <begin position="414"/>
        <end position="464"/>
    </location>
</feature>
<dbReference type="OrthoDB" id="29742at2759"/>
<dbReference type="InterPro" id="IPR006077">
    <property type="entry name" value="Vinculin/catenin"/>
</dbReference>
<gene>
    <name evidence="6" type="ORF">BCR32DRAFT_292729</name>
</gene>
<evidence type="ECO:0000256" key="5">
    <source>
        <dbReference type="SAM" id="Coils"/>
    </source>
</evidence>
<dbReference type="GO" id="GO:0005737">
    <property type="term" value="C:cytoplasm"/>
    <property type="evidence" value="ECO:0007669"/>
    <property type="project" value="UniProtKB-SubCell"/>
</dbReference>
<reference evidence="6 7" key="2">
    <citation type="submission" date="2016-08" db="EMBL/GenBank/DDBJ databases">
        <title>Pervasive Adenine N6-methylation of Active Genes in Fungi.</title>
        <authorList>
            <consortium name="DOE Joint Genome Institute"/>
            <person name="Mondo S.J."/>
            <person name="Dannebaum R.O."/>
            <person name="Kuo R.C."/>
            <person name="Labutti K."/>
            <person name="Haridas S."/>
            <person name="Kuo A."/>
            <person name="Salamov A."/>
            <person name="Ahrendt S.R."/>
            <person name="Lipzen A."/>
            <person name="Sullivan W."/>
            <person name="Andreopoulos W.B."/>
            <person name="Clum A."/>
            <person name="Lindquist E."/>
            <person name="Daum C."/>
            <person name="Ramamoorthy G.K."/>
            <person name="Gryganskyi A."/>
            <person name="Culley D."/>
            <person name="Magnuson J.K."/>
            <person name="James T.Y."/>
            <person name="O'Malley M.A."/>
            <person name="Stajich J.E."/>
            <person name="Spatafora J.W."/>
            <person name="Visel A."/>
            <person name="Grigoriev I.V."/>
        </authorList>
    </citation>
    <scope>NUCLEOTIDE SEQUENCE [LARGE SCALE GENOMIC DNA]</scope>
    <source>
        <strain evidence="6 7">S4</strain>
    </source>
</reference>
<sequence length="884" mass="98055">MFTATTKEVISPIADVVSQLIIRNAEAEQNNAYMEDISEYATNVCEQIKKFSDVVLSIISSKGTDEILIKEMNEGNLIVQKAAENLLSAAKYLKEDPHSSKGRGLLVDATKGILEGVTSLLNSYDDYNVRIIVQLCDELIGYYQQCRDNTDPQKIIDAIKLCSRYSVKLASLSTQRIQELLSANLKKELQSAIDLLTKTSPLLISSCKAYLQNPQKEATKNGFHNVCDTLIHATNEIKRIVQISEVDDTAAVKIGELTELVNGMENDEKDMIKAIMDKDVDAFNTAQAAYNKKANEFIKEASDVVDKVDDENERNKLQDLVEGVRTSTNSVDVMGSKCALQKFDDDLANNNLINQIKYNTASAKYVNGELNRQLMSNMAKTCNDISNKDDETTSFGNAYKKATSGEGQLKKEDIDRLSNSIDKLNDDYKTMNDKVSSEHDASVNENIEKNKENVEKMKNVLLDALQATAENPNEPNLKKHLDSVANVWTDQVQALKSSLIVEPGLFTTQELLNNTMGTFTKCMKKLETEGDNLSDEEKEQLYKEALAAAKQFLEVAKNEMNNTEDEAYRMELLKNIQEVEKVLPILSQPYSASNKTDLQSAARKLGSILGSLNSIMKTKLPPAPAVLEPPEKPVIQERPIVSNVPAPETVKTNVASTPTQATILEPEEEEEEEQPEVEPLQQEEAKAFPIKAAGRDLKMEAAQWSGSKNDIINKVNIVAQKMEELSLIHSKLNTNPIAKKEMIQKALEITQVTQSILKDCRELAELCTDKRLKMQLLNTVDRLNTLSQQLRVVTAVKASNPNDLDTDNQLFSCAFNLTETMKRLLRDSEAASVRCNFKTSGTAALAIIKFKKNLKKSKAGGAAGAFKKPVANTMAKSVGNTLQQ</sequence>
<keyword evidence="5" id="KW-0175">Coiled coil</keyword>